<organism evidence="15 16">
    <name type="scientific">Shewanella litorisediminis</name>
    <dbReference type="NCBI Taxonomy" id="1173586"/>
    <lineage>
        <taxon>Bacteria</taxon>
        <taxon>Pseudomonadati</taxon>
        <taxon>Pseudomonadota</taxon>
        <taxon>Gammaproteobacteria</taxon>
        <taxon>Alteromonadales</taxon>
        <taxon>Shewanellaceae</taxon>
        <taxon>Shewanella</taxon>
    </lineage>
</organism>
<proteinExistence type="predicted"/>
<evidence type="ECO:0000313" key="16">
    <source>
        <dbReference type="Proteomes" id="UP000596252"/>
    </source>
</evidence>
<evidence type="ECO:0000256" key="6">
    <source>
        <dbReference type="ARBA" id="ARBA00022692"/>
    </source>
</evidence>
<keyword evidence="10 12" id="KW-0472">Membrane</keyword>
<dbReference type="SMART" id="SM00387">
    <property type="entry name" value="HATPase_c"/>
    <property type="match status" value="1"/>
</dbReference>
<dbReference type="Gene3D" id="1.10.287.130">
    <property type="match status" value="1"/>
</dbReference>
<dbReference type="Pfam" id="PF02518">
    <property type="entry name" value="HATPase_c"/>
    <property type="match status" value="1"/>
</dbReference>
<keyword evidence="16" id="KW-1185">Reference proteome</keyword>
<dbReference type="SMART" id="SM00304">
    <property type="entry name" value="HAMP"/>
    <property type="match status" value="1"/>
</dbReference>
<keyword evidence="8 12" id="KW-1133">Transmembrane helix</keyword>
<keyword evidence="5" id="KW-0808">Transferase</keyword>
<keyword evidence="11" id="KW-0175">Coiled coil</keyword>
<dbReference type="InterPro" id="IPR036097">
    <property type="entry name" value="HisK_dim/P_sf"/>
</dbReference>
<dbReference type="PANTHER" id="PTHR45436">
    <property type="entry name" value="SENSOR HISTIDINE KINASE YKOH"/>
    <property type="match status" value="1"/>
</dbReference>
<dbReference type="SUPFAM" id="SSF158472">
    <property type="entry name" value="HAMP domain-like"/>
    <property type="match status" value="1"/>
</dbReference>
<keyword evidence="7 15" id="KW-0418">Kinase</keyword>
<dbReference type="Gene3D" id="3.30.565.10">
    <property type="entry name" value="Histidine kinase-like ATPase, C-terminal domain"/>
    <property type="match status" value="1"/>
</dbReference>
<dbReference type="InterPro" id="IPR003660">
    <property type="entry name" value="HAMP_dom"/>
</dbReference>
<dbReference type="InterPro" id="IPR003661">
    <property type="entry name" value="HisK_dim/P_dom"/>
</dbReference>
<dbReference type="SUPFAM" id="SSF47384">
    <property type="entry name" value="Homodimeric domain of signal transducing histidine kinase"/>
    <property type="match status" value="1"/>
</dbReference>
<dbReference type="CDD" id="cd00075">
    <property type="entry name" value="HATPase"/>
    <property type="match status" value="1"/>
</dbReference>
<keyword evidence="6 12" id="KW-0812">Transmembrane</keyword>
<dbReference type="RefSeq" id="WP_203325180.1">
    <property type="nucleotide sequence ID" value="NZ_CP069213.1"/>
</dbReference>
<sequence>MKLATRAALLVGLCTFTLLGGYYLLAMFNASNAIVDFNQRSAVTLGHVLLDDDLVLGDVANWGQTGDMPLPPQQVVERLANRFDDHFFFLLESGVLRAHNLPSSVSLEALWPTSQGLSFRLRVGSLPSVAINFGRKPYEIPGMPPELGLIWVPKSLLALGDEQDALKRQLSNGFAMSFALLSLLAVVLAWVGAKLFLRPLKQLELGFSQLGSGDLGVRVKIAGRDEIAEIGNNFNKLAEALQRLQGQYKQLSSDMAHELRTPLNGVQSRLEAMQDGLLPRDDNQLLLVQADLGRITHLIDQLCLLSLTESGQLPMKLEPVTVDALLPSLKSSFMPQCLQAGMTLELEIATDARCVADTQRLTQILANLMTNAIKYAHAGGVLTLGCRLGDDRACIYVKDRGPGMSAGQQARAFDRFYRAAEHRSERHSLGLGLAISAELARLMSAELTLTTAPGEGCLFELWLVKAP</sequence>
<reference evidence="15 16" key="1">
    <citation type="journal article" date="2012" name="Antonie Van Leeuwenhoek">
        <title>Shewanella litorisediminis sp. nov., a gammaproteobacterium isolated from a tidal flat sediment.</title>
        <authorList>
            <person name="Lee M.H."/>
            <person name="Yoon J.H."/>
        </authorList>
    </citation>
    <scope>NUCLEOTIDE SEQUENCE [LARGE SCALE GENOMIC DNA]</scope>
    <source>
        <strain evidence="15 16">SMK1-12</strain>
    </source>
</reference>
<evidence type="ECO:0000256" key="8">
    <source>
        <dbReference type="ARBA" id="ARBA00022989"/>
    </source>
</evidence>
<dbReference type="SMART" id="SM00388">
    <property type="entry name" value="HisKA"/>
    <property type="match status" value="1"/>
</dbReference>
<evidence type="ECO:0000313" key="15">
    <source>
        <dbReference type="EMBL" id="QRH01503.1"/>
    </source>
</evidence>
<evidence type="ECO:0000256" key="9">
    <source>
        <dbReference type="ARBA" id="ARBA00023012"/>
    </source>
</evidence>
<evidence type="ECO:0000259" key="13">
    <source>
        <dbReference type="PROSITE" id="PS50109"/>
    </source>
</evidence>
<feature type="transmembrane region" description="Helical" evidence="12">
    <location>
        <begin position="174"/>
        <end position="197"/>
    </location>
</feature>
<dbReference type="InterPro" id="IPR050428">
    <property type="entry name" value="TCS_sensor_his_kinase"/>
</dbReference>
<evidence type="ECO:0000259" key="14">
    <source>
        <dbReference type="PROSITE" id="PS50885"/>
    </source>
</evidence>
<evidence type="ECO:0000256" key="10">
    <source>
        <dbReference type="ARBA" id="ARBA00023136"/>
    </source>
</evidence>
<dbReference type="InterPro" id="IPR004358">
    <property type="entry name" value="Sig_transdc_His_kin-like_C"/>
</dbReference>
<dbReference type="PANTHER" id="PTHR45436:SF5">
    <property type="entry name" value="SENSOR HISTIDINE KINASE TRCS"/>
    <property type="match status" value="1"/>
</dbReference>
<dbReference type="Pfam" id="PF00672">
    <property type="entry name" value="HAMP"/>
    <property type="match status" value="1"/>
</dbReference>
<feature type="domain" description="HAMP" evidence="14">
    <location>
        <begin position="194"/>
        <end position="246"/>
    </location>
</feature>
<evidence type="ECO:0000256" key="3">
    <source>
        <dbReference type="ARBA" id="ARBA00012438"/>
    </source>
</evidence>
<protein>
    <recommendedName>
        <fullName evidence="3">histidine kinase</fullName>
        <ecNumber evidence="3">2.7.13.3</ecNumber>
    </recommendedName>
</protein>
<dbReference type="Pfam" id="PF00512">
    <property type="entry name" value="HisKA"/>
    <property type="match status" value="1"/>
</dbReference>
<dbReference type="PROSITE" id="PS50885">
    <property type="entry name" value="HAMP"/>
    <property type="match status" value="1"/>
</dbReference>
<feature type="coiled-coil region" evidence="11">
    <location>
        <begin position="227"/>
        <end position="261"/>
    </location>
</feature>
<accession>A0ABX7G2L8</accession>
<dbReference type="Proteomes" id="UP000596252">
    <property type="component" value="Chromosome"/>
</dbReference>
<dbReference type="GO" id="GO:0016301">
    <property type="term" value="F:kinase activity"/>
    <property type="evidence" value="ECO:0007669"/>
    <property type="project" value="UniProtKB-KW"/>
</dbReference>
<dbReference type="EMBL" id="CP069213">
    <property type="protein sequence ID" value="QRH01503.1"/>
    <property type="molecule type" value="Genomic_DNA"/>
</dbReference>
<dbReference type="EC" id="2.7.13.3" evidence="3"/>
<keyword evidence="9" id="KW-0902">Two-component regulatory system</keyword>
<evidence type="ECO:0000256" key="11">
    <source>
        <dbReference type="SAM" id="Coils"/>
    </source>
</evidence>
<keyword evidence="4" id="KW-0597">Phosphoprotein</keyword>
<name>A0ABX7G2L8_9GAMM</name>
<dbReference type="Gene3D" id="6.10.340.10">
    <property type="match status" value="1"/>
</dbReference>
<dbReference type="CDD" id="cd00082">
    <property type="entry name" value="HisKA"/>
    <property type="match status" value="1"/>
</dbReference>
<comment type="subcellular location">
    <subcellularLocation>
        <location evidence="2">Membrane</location>
    </subcellularLocation>
</comment>
<dbReference type="SUPFAM" id="SSF55874">
    <property type="entry name" value="ATPase domain of HSP90 chaperone/DNA topoisomerase II/histidine kinase"/>
    <property type="match status" value="1"/>
</dbReference>
<dbReference type="InterPro" id="IPR036890">
    <property type="entry name" value="HATPase_C_sf"/>
</dbReference>
<evidence type="ECO:0000256" key="2">
    <source>
        <dbReference type="ARBA" id="ARBA00004370"/>
    </source>
</evidence>
<evidence type="ECO:0000256" key="4">
    <source>
        <dbReference type="ARBA" id="ARBA00022553"/>
    </source>
</evidence>
<dbReference type="InterPro" id="IPR005467">
    <property type="entry name" value="His_kinase_dom"/>
</dbReference>
<evidence type="ECO:0000256" key="1">
    <source>
        <dbReference type="ARBA" id="ARBA00000085"/>
    </source>
</evidence>
<dbReference type="PRINTS" id="PR00344">
    <property type="entry name" value="BCTRLSENSOR"/>
</dbReference>
<dbReference type="CDD" id="cd06225">
    <property type="entry name" value="HAMP"/>
    <property type="match status" value="1"/>
</dbReference>
<feature type="domain" description="Histidine kinase" evidence="13">
    <location>
        <begin position="254"/>
        <end position="467"/>
    </location>
</feature>
<evidence type="ECO:0000256" key="7">
    <source>
        <dbReference type="ARBA" id="ARBA00022777"/>
    </source>
</evidence>
<dbReference type="InterPro" id="IPR003594">
    <property type="entry name" value="HATPase_dom"/>
</dbReference>
<dbReference type="PROSITE" id="PS50109">
    <property type="entry name" value="HIS_KIN"/>
    <property type="match status" value="1"/>
</dbReference>
<evidence type="ECO:0000256" key="5">
    <source>
        <dbReference type="ARBA" id="ARBA00022679"/>
    </source>
</evidence>
<gene>
    <name evidence="15" type="ORF">JQC75_16905</name>
</gene>
<evidence type="ECO:0000256" key="12">
    <source>
        <dbReference type="SAM" id="Phobius"/>
    </source>
</evidence>
<comment type="catalytic activity">
    <reaction evidence="1">
        <text>ATP + protein L-histidine = ADP + protein N-phospho-L-histidine.</text>
        <dbReference type="EC" id="2.7.13.3"/>
    </reaction>
</comment>